<reference evidence="1 2" key="1">
    <citation type="submission" date="2020-03" db="EMBL/GenBank/DDBJ databases">
        <title>Genomic Encyclopedia of Type Strains, Phase IV (KMG-IV): sequencing the most valuable type-strain genomes for metagenomic binning, comparative biology and taxonomic classification.</title>
        <authorList>
            <person name="Goeker M."/>
        </authorList>
    </citation>
    <scope>NUCLEOTIDE SEQUENCE [LARGE SCALE GENOMIC DNA]</scope>
    <source>
        <strain evidence="1 2">DSM 5718</strain>
    </source>
</reference>
<name>A0A846MP74_9BACT</name>
<protein>
    <submittedName>
        <fullName evidence="1">Uncharacterized protein</fullName>
    </submittedName>
</protein>
<comment type="caution">
    <text evidence="1">The sequence shown here is derived from an EMBL/GenBank/DDBJ whole genome shotgun (WGS) entry which is preliminary data.</text>
</comment>
<keyword evidence="2" id="KW-1185">Reference proteome</keyword>
<evidence type="ECO:0000313" key="1">
    <source>
        <dbReference type="EMBL" id="NIK73202.1"/>
    </source>
</evidence>
<proteinExistence type="predicted"/>
<dbReference type="AlphaFoldDB" id="A0A846MP74"/>
<accession>A0A846MP74</accession>
<sequence>MAQTQPLSLEEFLQKKKIDVVALSKHMPELWNEWQALWQEMSPQSFDAQKKFLFNRLRRRFPLSASVSST</sequence>
<dbReference type="EMBL" id="JAASRN010000001">
    <property type="protein sequence ID" value="NIK73202.1"/>
    <property type="molecule type" value="Genomic_DNA"/>
</dbReference>
<evidence type="ECO:0000313" key="2">
    <source>
        <dbReference type="Proteomes" id="UP000537126"/>
    </source>
</evidence>
<dbReference type="RefSeq" id="WP_243844132.1">
    <property type="nucleotide sequence ID" value="NZ_JAASRN010000001.1"/>
</dbReference>
<gene>
    <name evidence="1" type="ORF">FHS56_000688</name>
</gene>
<organism evidence="1 2">
    <name type="scientific">Thermonema lapsum</name>
    <dbReference type="NCBI Taxonomy" id="28195"/>
    <lineage>
        <taxon>Bacteria</taxon>
        <taxon>Pseudomonadati</taxon>
        <taxon>Bacteroidota</taxon>
        <taxon>Cytophagia</taxon>
        <taxon>Cytophagales</taxon>
        <taxon>Thermonemataceae</taxon>
        <taxon>Thermonema</taxon>
    </lineage>
</organism>
<dbReference type="Proteomes" id="UP000537126">
    <property type="component" value="Unassembled WGS sequence"/>
</dbReference>